<keyword evidence="3" id="KW-1185">Reference proteome</keyword>
<dbReference type="HOGENOM" id="CLU_060896_0_0_5"/>
<dbReference type="OrthoDB" id="5431982at2"/>
<proteinExistence type="predicted"/>
<reference evidence="2 3" key="2">
    <citation type="journal article" date="2012" name="Int. J. Syst. Evol. Microbiol.">
        <title>Magnetococcus marinus gen. nov., sp. nov., a marine, magnetotactic bacterium that represents a novel lineage (Magnetococcaceae fam. nov.; Magnetococcales ord. nov.) at the base of the Alphaproteobacteria.</title>
        <authorList>
            <person name="Bazylinski D.A."/>
            <person name="Williams T.J."/>
            <person name="Lefevre C.T."/>
            <person name="Berg R.J."/>
            <person name="Zhang C.L."/>
            <person name="Bowser S.S."/>
            <person name="Dean A.J."/>
            <person name="Beveridge T.J."/>
        </authorList>
    </citation>
    <scope>NUCLEOTIDE SEQUENCE [LARGE SCALE GENOMIC DNA]</scope>
    <source>
        <strain evidence="3">ATCC BAA-1437 / JCM 17883 / MC-1</strain>
    </source>
</reference>
<feature type="domain" description="DUF4340" evidence="1">
    <location>
        <begin position="68"/>
        <end position="254"/>
    </location>
</feature>
<gene>
    <name evidence="2" type="ordered locus">Mmc1_0374</name>
</gene>
<dbReference type="eggNOG" id="ENOG5031F07">
    <property type="taxonomic scope" value="Bacteria"/>
</dbReference>
<sequence length="316" mass="34480" precursor="true">MARNIRILALLLAAQMGLALVLLGSGPSLQAVNPNTPLLNLGEGELDELLIEGDDHSQLLLKKQDGLWRLPDHHNYPAEQGDVTALLSQLKSLSHGTPMATSDAALERFKVADTHFNRRITLKRQQQVVAVLYLGSGQGARNSAAHVEGQPGIFNVAIALHQVPQTAKAWQDKTLLQIPAGEIMQIATHGLTLQRQPVDKEDKAAKPSWQATGLQAGETVNSTAVESLSTKLATLRIEELLGVTDQPAYGLDKPVWQATLTRQGQPPLIYQLGHQSEPNSYTLKRSDRPEYFKLPTYLAESLIEAGKRDSLLNKAP</sequence>
<evidence type="ECO:0000313" key="2">
    <source>
        <dbReference type="EMBL" id="ABK42900.1"/>
    </source>
</evidence>
<evidence type="ECO:0000259" key="1">
    <source>
        <dbReference type="Pfam" id="PF14238"/>
    </source>
</evidence>
<accession>A0L4K7</accession>
<dbReference type="EMBL" id="CP000471">
    <property type="protein sequence ID" value="ABK42900.1"/>
    <property type="molecule type" value="Genomic_DNA"/>
</dbReference>
<protein>
    <recommendedName>
        <fullName evidence="1">DUF4340 domain-containing protein</fullName>
    </recommendedName>
</protein>
<dbReference type="Pfam" id="PF14238">
    <property type="entry name" value="DUF4340"/>
    <property type="match status" value="1"/>
</dbReference>
<dbReference type="KEGG" id="mgm:Mmc1_0374"/>
<dbReference type="AlphaFoldDB" id="A0L4K7"/>
<dbReference type="InterPro" id="IPR025641">
    <property type="entry name" value="DUF4340"/>
</dbReference>
<dbReference type="RefSeq" id="WP_011712070.1">
    <property type="nucleotide sequence ID" value="NC_008576.1"/>
</dbReference>
<reference evidence="3" key="1">
    <citation type="journal article" date="2009" name="Appl. Environ. Microbiol.">
        <title>Complete genome sequence of the chemolithoautotrophic marine magnetotactic coccus strain MC-1.</title>
        <authorList>
            <person name="Schubbe S."/>
            <person name="Williams T.J."/>
            <person name="Xie G."/>
            <person name="Kiss H.E."/>
            <person name="Brettin T.S."/>
            <person name="Martinez D."/>
            <person name="Ross C.A."/>
            <person name="Schuler D."/>
            <person name="Cox B.L."/>
            <person name="Nealson K.H."/>
            <person name="Bazylinski D.A."/>
        </authorList>
    </citation>
    <scope>NUCLEOTIDE SEQUENCE [LARGE SCALE GENOMIC DNA]</scope>
    <source>
        <strain evidence="3">ATCC BAA-1437 / JCM 17883 / MC-1</strain>
    </source>
</reference>
<dbReference type="Proteomes" id="UP000002586">
    <property type="component" value="Chromosome"/>
</dbReference>
<organism evidence="2 3">
    <name type="scientific">Magnetococcus marinus (strain ATCC BAA-1437 / JCM 17883 / MC-1)</name>
    <dbReference type="NCBI Taxonomy" id="156889"/>
    <lineage>
        <taxon>Bacteria</taxon>
        <taxon>Pseudomonadati</taxon>
        <taxon>Pseudomonadota</taxon>
        <taxon>Magnetococcia</taxon>
        <taxon>Magnetococcales</taxon>
        <taxon>Magnetococcaceae</taxon>
        <taxon>Magnetococcus</taxon>
    </lineage>
</organism>
<dbReference type="STRING" id="156889.Mmc1_0374"/>
<evidence type="ECO:0000313" key="3">
    <source>
        <dbReference type="Proteomes" id="UP000002586"/>
    </source>
</evidence>
<name>A0L4K7_MAGMM</name>